<dbReference type="PROSITE" id="PS51935">
    <property type="entry name" value="NLPC_P60"/>
    <property type="match status" value="1"/>
</dbReference>
<dbReference type="PANTHER" id="PTHR47359:SF3">
    <property type="entry name" value="NLP_P60 DOMAIN-CONTAINING PROTEIN-RELATED"/>
    <property type="match status" value="1"/>
</dbReference>
<dbReference type="Pfam" id="PF00877">
    <property type="entry name" value="NLPC_P60"/>
    <property type="match status" value="1"/>
</dbReference>
<dbReference type="EMBL" id="JAHCLR010000014">
    <property type="protein sequence ID" value="MBS9533740.1"/>
    <property type="molecule type" value="Genomic_DNA"/>
</dbReference>
<keyword evidence="7" id="KW-1185">Reference proteome</keyword>
<dbReference type="InterPro" id="IPR051794">
    <property type="entry name" value="PG_Endopeptidase_C40"/>
</dbReference>
<evidence type="ECO:0000256" key="2">
    <source>
        <dbReference type="ARBA" id="ARBA00022670"/>
    </source>
</evidence>
<evidence type="ECO:0000256" key="3">
    <source>
        <dbReference type="ARBA" id="ARBA00022801"/>
    </source>
</evidence>
<evidence type="ECO:0000313" key="7">
    <source>
        <dbReference type="Proteomes" id="UP001519535"/>
    </source>
</evidence>
<dbReference type="InterPro" id="IPR000064">
    <property type="entry name" value="NLP_P60_dom"/>
</dbReference>
<dbReference type="InterPro" id="IPR038765">
    <property type="entry name" value="Papain-like_cys_pep_sf"/>
</dbReference>
<dbReference type="RefSeq" id="WP_214092620.1">
    <property type="nucleotide sequence ID" value="NZ_JAHCLR010000014.1"/>
</dbReference>
<sequence length="281" mass="30193">MDAAEVELLSRAHRLFAADPQPVSLTADADHHAALLQRIAERDDGLGGALGERYRAAVLAHRARLLTAAQTDAVAGAVLARATADHSQARRQTAAVVHAARADTARITPDTPLAHREALRRRAARLRTQRGHVLTARRRALAHRARLLGLHYRTGHRRAVSPDHLPPNNTRAGLAVRAALSRLGRPYVWGATGPDRFDCSGLTQWAYAQAGVHLDRTTYSQIHDGVAVSPAHIRPGDLVFPSTGHVQLAIGNNQVIEAPHAGAAVRISPLGAQVAIRRPVP</sequence>
<dbReference type="Gene3D" id="3.90.1720.10">
    <property type="entry name" value="endopeptidase domain like (from Nostoc punctiforme)"/>
    <property type="match status" value="1"/>
</dbReference>
<keyword evidence="2" id="KW-0645">Protease</keyword>
<comment type="caution">
    <text evidence="6">The sequence shown here is derived from an EMBL/GenBank/DDBJ whole genome shotgun (WGS) entry which is preliminary data.</text>
</comment>
<evidence type="ECO:0000256" key="1">
    <source>
        <dbReference type="ARBA" id="ARBA00007074"/>
    </source>
</evidence>
<dbReference type="Proteomes" id="UP001519535">
    <property type="component" value="Unassembled WGS sequence"/>
</dbReference>
<evidence type="ECO:0000256" key="4">
    <source>
        <dbReference type="ARBA" id="ARBA00022807"/>
    </source>
</evidence>
<keyword evidence="3" id="KW-0378">Hydrolase</keyword>
<reference evidence="6 7" key="1">
    <citation type="submission" date="2021-05" db="EMBL/GenBank/DDBJ databases">
        <title>Mycobacterium acidophilum sp. nov., an extremely acid-tolerant member of the genus Mycobacterium.</title>
        <authorList>
            <person name="Xia J."/>
        </authorList>
    </citation>
    <scope>NUCLEOTIDE SEQUENCE [LARGE SCALE GENOMIC DNA]</scope>
    <source>
        <strain evidence="6 7">M1</strain>
    </source>
</reference>
<dbReference type="SUPFAM" id="SSF54001">
    <property type="entry name" value="Cysteine proteinases"/>
    <property type="match status" value="1"/>
</dbReference>
<dbReference type="PANTHER" id="PTHR47359">
    <property type="entry name" value="PEPTIDOGLYCAN DL-ENDOPEPTIDASE CWLO"/>
    <property type="match status" value="1"/>
</dbReference>
<protein>
    <submittedName>
        <fullName evidence="6">C40 family peptidase</fullName>
    </submittedName>
</protein>
<accession>A0ABS5RHG8</accession>
<proteinExistence type="inferred from homology"/>
<evidence type="ECO:0000259" key="5">
    <source>
        <dbReference type="PROSITE" id="PS51935"/>
    </source>
</evidence>
<feature type="domain" description="NlpC/P60" evidence="5">
    <location>
        <begin position="169"/>
        <end position="281"/>
    </location>
</feature>
<name>A0ABS5RHG8_9MYCO</name>
<keyword evidence="4" id="KW-0788">Thiol protease</keyword>
<gene>
    <name evidence="6" type="ORF">KIH27_09090</name>
</gene>
<comment type="similarity">
    <text evidence="1">Belongs to the peptidase C40 family.</text>
</comment>
<organism evidence="6 7">
    <name type="scientific">Mycolicibacter acidiphilus</name>
    <dbReference type="NCBI Taxonomy" id="2835306"/>
    <lineage>
        <taxon>Bacteria</taxon>
        <taxon>Bacillati</taxon>
        <taxon>Actinomycetota</taxon>
        <taxon>Actinomycetes</taxon>
        <taxon>Mycobacteriales</taxon>
        <taxon>Mycobacteriaceae</taxon>
        <taxon>Mycolicibacter</taxon>
    </lineage>
</organism>
<evidence type="ECO:0000313" key="6">
    <source>
        <dbReference type="EMBL" id="MBS9533740.1"/>
    </source>
</evidence>